<dbReference type="RefSeq" id="WP_273900074.1">
    <property type="nucleotide sequence ID" value="NZ_JAMDGS010000001.1"/>
</dbReference>
<dbReference type="InterPro" id="IPR025391">
    <property type="entry name" value="DUF4123"/>
</dbReference>
<reference evidence="2" key="1">
    <citation type="submission" date="2022-05" db="EMBL/GenBank/DDBJ databases">
        <title>Novel Pseudomonas spp. Isolated from a Rainbow Trout Aquaculture Facility.</title>
        <authorList>
            <person name="Testerman T."/>
            <person name="Graf J."/>
        </authorList>
    </citation>
    <scope>NUCLEOTIDE SEQUENCE</scope>
    <source>
        <strain evidence="2">ID386</strain>
    </source>
</reference>
<feature type="domain" description="DUF4123" evidence="1">
    <location>
        <begin position="31"/>
        <end position="151"/>
    </location>
</feature>
<accession>A0ABT5PHC8</accession>
<gene>
    <name evidence="2" type="ORF">M5G18_01570</name>
</gene>
<dbReference type="EMBL" id="JAMDGS010000001">
    <property type="protein sequence ID" value="MDD1123264.1"/>
    <property type="molecule type" value="Genomic_DNA"/>
</dbReference>
<sequence>MSAPHESDLSLVTWLIRELWSAGKGPQAPQVYALLDGARDDRIEPMIRLSKADFTCLYAGRLTPALSAVAPYLVHLDPDQAFTGSLLDLGWGASCGYFVIAPSDVSLRQLRRHFRTLLKVVDFEGNELAFRFYDPRVLRTYLPTCMPEELKAFFGPSLLFIAETTTEGTLVAYSIDSGAQRCTLQIRPGSLK</sequence>
<organism evidence="2 3">
    <name type="scientific">Pseudomonas aphyarum</name>
    <dbReference type="NCBI Taxonomy" id="2942629"/>
    <lineage>
        <taxon>Bacteria</taxon>
        <taxon>Pseudomonadati</taxon>
        <taxon>Pseudomonadota</taxon>
        <taxon>Gammaproteobacteria</taxon>
        <taxon>Pseudomonadales</taxon>
        <taxon>Pseudomonadaceae</taxon>
        <taxon>Pseudomonas</taxon>
    </lineage>
</organism>
<protein>
    <submittedName>
        <fullName evidence="2">DUF4123 domain-containing protein</fullName>
    </submittedName>
</protein>
<keyword evidence="3" id="KW-1185">Reference proteome</keyword>
<evidence type="ECO:0000313" key="3">
    <source>
        <dbReference type="Proteomes" id="UP001150531"/>
    </source>
</evidence>
<name>A0ABT5PHC8_9PSED</name>
<dbReference type="Pfam" id="PF13503">
    <property type="entry name" value="DUF4123"/>
    <property type="match status" value="1"/>
</dbReference>
<comment type="caution">
    <text evidence="2">The sequence shown here is derived from an EMBL/GenBank/DDBJ whole genome shotgun (WGS) entry which is preliminary data.</text>
</comment>
<evidence type="ECO:0000259" key="1">
    <source>
        <dbReference type="Pfam" id="PF13503"/>
    </source>
</evidence>
<evidence type="ECO:0000313" key="2">
    <source>
        <dbReference type="EMBL" id="MDD1123264.1"/>
    </source>
</evidence>
<proteinExistence type="predicted"/>
<dbReference type="Proteomes" id="UP001150531">
    <property type="component" value="Unassembled WGS sequence"/>
</dbReference>